<reference evidence="6 7" key="1">
    <citation type="journal article" date="2009" name="Proc. Natl. Acad. Sci. U.S.A.">
        <title>The genomic basis of trophic strategy in marine bacteria.</title>
        <authorList>
            <person name="Lauro F.M."/>
            <person name="McDougald D."/>
            <person name="Thomas T."/>
            <person name="Williams T.J."/>
            <person name="Egan S."/>
            <person name="Rice S."/>
            <person name="DeMaere M.Z."/>
            <person name="Ting L."/>
            <person name="Ertan H."/>
            <person name="Johnson J."/>
            <person name="Ferriera S."/>
            <person name="Lapidus A."/>
            <person name="Anderson I."/>
            <person name="Kyrpides N."/>
            <person name="Munk A.C."/>
            <person name="Detter C."/>
            <person name="Han C.S."/>
            <person name="Brown M.V."/>
            <person name="Robb F.T."/>
            <person name="Kjelleberg S."/>
            <person name="Cavicchioli R."/>
        </authorList>
    </citation>
    <scope>NUCLEOTIDE SEQUENCE [LARGE SCALE GENOMIC DNA]</scope>
    <source>
        <strain evidence="7">DSM 13593 / LMG 18877 / RB2256</strain>
    </source>
</reference>
<dbReference type="GO" id="GO:0006355">
    <property type="term" value="P:regulation of DNA-templated transcription"/>
    <property type="evidence" value="ECO:0007669"/>
    <property type="project" value="InterPro"/>
</dbReference>
<evidence type="ECO:0000256" key="2">
    <source>
        <dbReference type="ARBA" id="ARBA00023125"/>
    </source>
</evidence>
<feature type="region of interest" description="Disordered" evidence="4">
    <location>
        <begin position="1"/>
        <end position="23"/>
    </location>
</feature>
<keyword evidence="2" id="KW-0238">DNA-binding</keyword>
<sequence>MEKVRGDSWSGPQASGSGTRRRPMNDVKHYYLTEELAQEFTGADREEQLFAALTKAAGRMGFDHFALAFDRRGTGEPASILVHNYPDAWAKVYVGFDLSGTDPIRRASERSLTGFEWRHVDRYIPLSRGDRQLLSVARDSGVGDGFTVPRHLPGEASGTCSFAVRPHADIPADMLHAAEILGAIAIASARELIGSSPLRPRPILTERQRECVLWSARGKTAGEIADILGISEETVVRHLKMARERYSVHCRSMLILCALFDGLIGFSDIYDWWRPN</sequence>
<dbReference type="PRINTS" id="PR00038">
    <property type="entry name" value="HTHLUXR"/>
</dbReference>
<dbReference type="AlphaFoldDB" id="Q1GQ40"/>
<dbReference type="CDD" id="cd06170">
    <property type="entry name" value="LuxR_C_like"/>
    <property type="match status" value="1"/>
</dbReference>
<dbReference type="Pfam" id="PF03472">
    <property type="entry name" value="Autoind_bind"/>
    <property type="match status" value="1"/>
</dbReference>
<feature type="domain" description="HTH luxR-type" evidence="5">
    <location>
        <begin position="197"/>
        <end position="262"/>
    </location>
</feature>
<dbReference type="PROSITE" id="PS50043">
    <property type="entry name" value="HTH_LUXR_2"/>
    <property type="match status" value="1"/>
</dbReference>
<keyword evidence="1" id="KW-0805">Transcription regulation</keyword>
<dbReference type="PANTHER" id="PTHR44688">
    <property type="entry name" value="DNA-BINDING TRANSCRIPTIONAL ACTIVATOR DEVR_DOSR"/>
    <property type="match status" value="1"/>
</dbReference>
<dbReference type="InterPro" id="IPR000792">
    <property type="entry name" value="Tscrpt_reg_LuxR_C"/>
</dbReference>
<dbReference type="SMART" id="SM00421">
    <property type="entry name" value="HTH_LUXR"/>
    <property type="match status" value="1"/>
</dbReference>
<dbReference type="InterPro" id="IPR005143">
    <property type="entry name" value="TF_LuxR_autoind-bd_dom"/>
</dbReference>
<dbReference type="SUPFAM" id="SSF75516">
    <property type="entry name" value="Pheromone-binding domain of LuxR-like quorum-sensing transcription factors"/>
    <property type="match status" value="1"/>
</dbReference>
<protein>
    <submittedName>
        <fullName evidence="6">Transcriptional regulator, LuxR family</fullName>
    </submittedName>
</protein>
<dbReference type="EMBL" id="CP000356">
    <property type="protein sequence ID" value="ABF54232.1"/>
    <property type="molecule type" value="Genomic_DNA"/>
</dbReference>
<dbReference type="STRING" id="317655.Sala_2525"/>
<accession>Q1GQ40</accession>
<evidence type="ECO:0000256" key="3">
    <source>
        <dbReference type="ARBA" id="ARBA00023163"/>
    </source>
</evidence>
<dbReference type="InterPro" id="IPR036693">
    <property type="entry name" value="TF_LuxR_autoind-bd_dom_sf"/>
</dbReference>
<dbReference type="Gene3D" id="3.30.450.80">
    <property type="entry name" value="Transcription factor LuxR-like, autoinducer-binding domain"/>
    <property type="match status" value="1"/>
</dbReference>
<dbReference type="InterPro" id="IPR016032">
    <property type="entry name" value="Sig_transdc_resp-reg_C-effctor"/>
</dbReference>
<dbReference type="InterPro" id="IPR036388">
    <property type="entry name" value="WH-like_DNA-bd_sf"/>
</dbReference>
<dbReference type="eggNOG" id="COG2771">
    <property type="taxonomic scope" value="Bacteria"/>
</dbReference>
<gene>
    <name evidence="6" type="ordered locus">Sala_2525</name>
</gene>
<evidence type="ECO:0000256" key="1">
    <source>
        <dbReference type="ARBA" id="ARBA00023015"/>
    </source>
</evidence>
<dbReference type="GO" id="GO:0003677">
    <property type="term" value="F:DNA binding"/>
    <property type="evidence" value="ECO:0007669"/>
    <property type="project" value="UniProtKB-KW"/>
</dbReference>
<keyword evidence="7" id="KW-1185">Reference proteome</keyword>
<proteinExistence type="predicted"/>
<dbReference type="HOGENOM" id="CLU_072786_1_0_5"/>
<organism evidence="6 7">
    <name type="scientific">Sphingopyxis alaskensis (strain DSM 13593 / LMG 18877 / RB2256)</name>
    <name type="common">Sphingomonas alaskensis</name>
    <dbReference type="NCBI Taxonomy" id="317655"/>
    <lineage>
        <taxon>Bacteria</taxon>
        <taxon>Pseudomonadati</taxon>
        <taxon>Pseudomonadota</taxon>
        <taxon>Alphaproteobacteria</taxon>
        <taxon>Sphingomonadales</taxon>
        <taxon>Sphingomonadaceae</taxon>
        <taxon>Sphingopyxis</taxon>
    </lineage>
</organism>
<name>Q1GQ40_SPHAL</name>
<evidence type="ECO:0000256" key="4">
    <source>
        <dbReference type="SAM" id="MobiDB-lite"/>
    </source>
</evidence>
<evidence type="ECO:0000259" key="5">
    <source>
        <dbReference type="PROSITE" id="PS50043"/>
    </source>
</evidence>
<dbReference type="Pfam" id="PF00196">
    <property type="entry name" value="GerE"/>
    <property type="match status" value="1"/>
</dbReference>
<dbReference type="Proteomes" id="UP000006578">
    <property type="component" value="Chromosome"/>
</dbReference>
<dbReference type="KEGG" id="sal:Sala_2525"/>
<keyword evidence="3" id="KW-0804">Transcription</keyword>
<dbReference type="PANTHER" id="PTHR44688:SF16">
    <property type="entry name" value="DNA-BINDING TRANSCRIPTIONAL ACTIVATOR DEVR_DOSR"/>
    <property type="match status" value="1"/>
</dbReference>
<evidence type="ECO:0000313" key="7">
    <source>
        <dbReference type="Proteomes" id="UP000006578"/>
    </source>
</evidence>
<evidence type="ECO:0000313" key="6">
    <source>
        <dbReference type="EMBL" id="ABF54232.1"/>
    </source>
</evidence>
<dbReference type="SUPFAM" id="SSF46894">
    <property type="entry name" value="C-terminal effector domain of the bipartite response regulators"/>
    <property type="match status" value="1"/>
</dbReference>
<dbReference type="Gene3D" id="1.10.10.10">
    <property type="entry name" value="Winged helix-like DNA-binding domain superfamily/Winged helix DNA-binding domain"/>
    <property type="match status" value="1"/>
</dbReference>